<proteinExistence type="predicted"/>
<keyword evidence="1" id="KW-0489">Methyltransferase</keyword>
<evidence type="ECO:0000313" key="1">
    <source>
        <dbReference type="EMBL" id="KAH7930220.1"/>
    </source>
</evidence>
<evidence type="ECO:0000313" key="2">
    <source>
        <dbReference type="Proteomes" id="UP000790709"/>
    </source>
</evidence>
<protein>
    <submittedName>
        <fullName evidence="1">S-adenosyl-L-methionine-dependent methyltransferase</fullName>
    </submittedName>
</protein>
<comment type="caution">
    <text evidence="1">The sequence shown here is derived from an EMBL/GenBank/DDBJ whole genome shotgun (WGS) entry which is preliminary data.</text>
</comment>
<gene>
    <name evidence="1" type="ORF">BV22DRAFT_1028738</name>
</gene>
<dbReference type="EMBL" id="MU266334">
    <property type="protein sequence ID" value="KAH7930220.1"/>
    <property type="molecule type" value="Genomic_DNA"/>
</dbReference>
<name>A0ACB8BW63_9AGAM</name>
<accession>A0ACB8BW63</accession>
<keyword evidence="1" id="KW-0808">Transferase</keyword>
<reference evidence="1" key="1">
    <citation type="journal article" date="2021" name="New Phytol.">
        <title>Evolutionary innovations through gain and loss of genes in the ectomycorrhizal Boletales.</title>
        <authorList>
            <person name="Wu G."/>
            <person name="Miyauchi S."/>
            <person name="Morin E."/>
            <person name="Kuo A."/>
            <person name="Drula E."/>
            <person name="Varga T."/>
            <person name="Kohler A."/>
            <person name="Feng B."/>
            <person name="Cao Y."/>
            <person name="Lipzen A."/>
            <person name="Daum C."/>
            <person name="Hundley H."/>
            <person name="Pangilinan J."/>
            <person name="Johnson J."/>
            <person name="Barry K."/>
            <person name="LaButti K."/>
            <person name="Ng V."/>
            <person name="Ahrendt S."/>
            <person name="Min B."/>
            <person name="Choi I.G."/>
            <person name="Park H."/>
            <person name="Plett J.M."/>
            <person name="Magnuson J."/>
            <person name="Spatafora J.W."/>
            <person name="Nagy L.G."/>
            <person name="Henrissat B."/>
            <person name="Grigoriev I.V."/>
            <person name="Yang Z.L."/>
            <person name="Xu J."/>
            <person name="Martin F.M."/>
        </authorList>
    </citation>
    <scope>NUCLEOTIDE SEQUENCE</scope>
    <source>
        <strain evidence="1">KUC20120723A-06</strain>
    </source>
</reference>
<dbReference type="Proteomes" id="UP000790709">
    <property type="component" value="Unassembled WGS sequence"/>
</dbReference>
<sequence length="234" mass="26171">MSTADLQPSKLGTREHWDDVYDEEIRNFKDNGEEGEIWFGQESVDKMVDWALENVPVDRAPSILEVGSGNGTLLFALADKRYPLDRLSGIDYSSGAIELAQSISESRGYEAITFNRCDFLREDPPLLPQSQQESRHEAWDLILDKGTFDAIALMGRDENGNAPVLGYPQRVFQLLKPGGYFLITSCNFTETELQTAFDASLEYHSRIQHRVYTFGGKSGSVCSSVAFRKPVTAS</sequence>
<keyword evidence="2" id="KW-1185">Reference proteome</keyword>
<organism evidence="1 2">
    <name type="scientific">Leucogyrophana mollusca</name>
    <dbReference type="NCBI Taxonomy" id="85980"/>
    <lineage>
        <taxon>Eukaryota</taxon>
        <taxon>Fungi</taxon>
        <taxon>Dikarya</taxon>
        <taxon>Basidiomycota</taxon>
        <taxon>Agaricomycotina</taxon>
        <taxon>Agaricomycetes</taxon>
        <taxon>Agaricomycetidae</taxon>
        <taxon>Boletales</taxon>
        <taxon>Boletales incertae sedis</taxon>
        <taxon>Leucogyrophana</taxon>
    </lineage>
</organism>